<dbReference type="KEGG" id="fmr:Fuma_01423"/>
<protein>
    <submittedName>
        <fullName evidence="2">Protoporphyrinogen oxidase</fullName>
        <ecNumber evidence="2">1.3.3.4</ecNumber>
    </submittedName>
</protein>
<dbReference type="Gene3D" id="3.50.50.60">
    <property type="entry name" value="FAD/NAD(P)-binding domain"/>
    <property type="match status" value="1"/>
</dbReference>
<name>A0A1P8WCN8_9PLAN</name>
<evidence type="ECO:0000259" key="1">
    <source>
        <dbReference type="Pfam" id="PF01593"/>
    </source>
</evidence>
<evidence type="ECO:0000313" key="3">
    <source>
        <dbReference type="Proteomes" id="UP000187735"/>
    </source>
</evidence>
<dbReference type="Pfam" id="PF01593">
    <property type="entry name" value="Amino_oxidase"/>
    <property type="match status" value="1"/>
</dbReference>
<dbReference type="GO" id="GO:0004729">
    <property type="term" value="F:oxygen-dependent protoporphyrinogen oxidase activity"/>
    <property type="evidence" value="ECO:0007669"/>
    <property type="project" value="UniProtKB-EC"/>
</dbReference>
<dbReference type="EC" id="1.3.3.4" evidence="2"/>
<organism evidence="2 3">
    <name type="scientific">Fuerstiella marisgermanici</name>
    <dbReference type="NCBI Taxonomy" id="1891926"/>
    <lineage>
        <taxon>Bacteria</taxon>
        <taxon>Pseudomonadati</taxon>
        <taxon>Planctomycetota</taxon>
        <taxon>Planctomycetia</taxon>
        <taxon>Planctomycetales</taxon>
        <taxon>Planctomycetaceae</taxon>
        <taxon>Fuerstiella</taxon>
    </lineage>
</organism>
<accession>A0A1P8WCN8</accession>
<dbReference type="InterPro" id="IPR002937">
    <property type="entry name" value="Amino_oxidase"/>
</dbReference>
<dbReference type="STRING" id="1891926.Fuma_01423"/>
<sequence>MPDPVVIIGAGLAGLTCARELHARGVEFVLLEAADGVGGRVRTDEVDGFLLDRGFQVLLTAYPEAAKQLDYDALNLKAFEPGSLIRTTTGLHCMADPWRRPSQALTTAFAPIGGFADKLRIGRLRWEAGRGTMAGLFKRPDRTTEAELQRLGFSTSMVESFLRPFLGGVFLDRELQTSCRMLYFVFRMFSAGDTALPALGMGQIPQQLARQLPNGAIRLNQAVTEIKSDQVTLQSGEVISCNSVVVATDQPAAAKLIPELASTRKPRSVNCVYFSAPKPPVKDRMLLLNGTGSGLVNNLCVPSQVSSAYAPDGSSIISATVLNAATTDSTLHKAVADDLRSWFGSVVDSWKHLRTYNIPYALPNQTSPAFEPLVQPAKLRDNVYICGDYRSNGSINGAMESGRLAAEAIIREA</sequence>
<dbReference type="PANTHER" id="PTHR42841">
    <property type="entry name" value="AMINE OXIDASE"/>
    <property type="match status" value="1"/>
</dbReference>
<dbReference type="SUPFAM" id="SSF51905">
    <property type="entry name" value="FAD/NAD(P)-binding domain"/>
    <property type="match status" value="1"/>
</dbReference>
<dbReference type="InterPro" id="IPR036188">
    <property type="entry name" value="FAD/NAD-bd_sf"/>
</dbReference>
<keyword evidence="2" id="KW-0560">Oxidoreductase</keyword>
<dbReference type="EMBL" id="CP017641">
    <property type="protein sequence ID" value="APZ91827.1"/>
    <property type="molecule type" value="Genomic_DNA"/>
</dbReference>
<proteinExistence type="predicted"/>
<gene>
    <name evidence="2" type="primary">hemY_1</name>
    <name evidence="2" type="ORF">Fuma_01423</name>
</gene>
<reference evidence="2 3" key="1">
    <citation type="journal article" date="2016" name="Front. Microbiol.">
        <title>Fuerstia marisgermanicae gen. nov., sp. nov., an Unusual Member of the Phylum Planctomycetes from the German Wadden Sea.</title>
        <authorList>
            <person name="Kohn T."/>
            <person name="Heuer A."/>
            <person name="Jogler M."/>
            <person name="Vollmers J."/>
            <person name="Boedeker C."/>
            <person name="Bunk B."/>
            <person name="Rast P."/>
            <person name="Borchert D."/>
            <person name="Glockner I."/>
            <person name="Freese H.M."/>
            <person name="Klenk H.P."/>
            <person name="Overmann J."/>
            <person name="Kaster A.K."/>
            <person name="Rohde M."/>
            <person name="Wiegand S."/>
            <person name="Jogler C."/>
        </authorList>
    </citation>
    <scope>NUCLEOTIDE SEQUENCE [LARGE SCALE GENOMIC DNA]</scope>
    <source>
        <strain evidence="2 3">NH11</strain>
    </source>
</reference>
<evidence type="ECO:0000313" key="2">
    <source>
        <dbReference type="EMBL" id="APZ91827.1"/>
    </source>
</evidence>
<keyword evidence="3" id="KW-1185">Reference proteome</keyword>
<dbReference type="OrthoDB" id="9767561at2"/>
<feature type="domain" description="Amine oxidase" evidence="1">
    <location>
        <begin position="12"/>
        <end position="410"/>
    </location>
</feature>
<dbReference type="Proteomes" id="UP000187735">
    <property type="component" value="Chromosome"/>
</dbReference>
<dbReference type="AlphaFoldDB" id="A0A1P8WCN8"/>
<dbReference type="RefSeq" id="WP_077023525.1">
    <property type="nucleotide sequence ID" value="NZ_CP017641.1"/>
</dbReference>